<dbReference type="EMBL" id="SNXC01000010">
    <property type="protein sequence ID" value="TDO98869.1"/>
    <property type="molecule type" value="Genomic_DNA"/>
</dbReference>
<dbReference type="OrthoDB" id="8442777at2"/>
<dbReference type="RefSeq" id="WP_133503089.1">
    <property type="nucleotide sequence ID" value="NZ_SNXC01000010.1"/>
</dbReference>
<keyword evidence="4" id="KW-0275">Fatty acid biosynthesis</keyword>
<reference evidence="5 6" key="1">
    <citation type="submission" date="2019-03" db="EMBL/GenBank/DDBJ databases">
        <title>Genomic Encyclopedia of Type Strains, Phase III (KMG-III): the genomes of soil and plant-associated and newly described type strains.</title>
        <authorList>
            <person name="Whitman W."/>
        </authorList>
    </citation>
    <scope>NUCLEOTIDE SEQUENCE [LARGE SCALE GENOMIC DNA]</scope>
    <source>
        <strain evidence="5 6">CECT 7378</strain>
    </source>
</reference>
<protein>
    <submittedName>
        <fullName evidence="5">Acyl carrier protein phosphodiesterase</fullName>
    </submittedName>
</protein>
<dbReference type="Pfam" id="PF04336">
    <property type="entry name" value="ACP_PD"/>
    <property type="match status" value="1"/>
</dbReference>
<dbReference type="PANTHER" id="PTHR38764">
    <property type="entry name" value="ACYL CARRIER PROTEIN PHOSPHODIESTERASE"/>
    <property type="match status" value="1"/>
</dbReference>
<evidence type="ECO:0000256" key="3">
    <source>
        <dbReference type="ARBA" id="ARBA00023098"/>
    </source>
</evidence>
<dbReference type="GO" id="GO:0008770">
    <property type="term" value="F:[acyl-carrier-protein] phosphodiesterase activity"/>
    <property type="evidence" value="ECO:0007669"/>
    <property type="project" value="InterPro"/>
</dbReference>
<evidence type="ECO:0000313" key="6">
    <source>
        <dbReference type="Proteomes" id="UP000294656"/>
    </source>
</evidence>
<keyword evidence="2" id="KW-0378">Hydrolase</keyword>
<evidence type="ECO:0000313" key="5">
    <source>
        <dbReference type="EMBL" id="TDO98869.1"/>
    </source>
</evidence>
<dbReference type="Proteomes" id="UP000294656">
    <property type="component" value="Unassembled WGS sequence"/>
</dbReference>
<sequence length="196" mass="22717">MNYIAHLHIADVTNTSFVGNLIADFGGQPQRDSELYQGWALHQMVDSLVDNHQVSLEYRQIERIGRRRFAGIVQDVFMDYWLIRHWSAFSNEPFERFSERVIEGLSQDISLCPPRLCSMVKSLNEYNWLPNLGTLEGIEKAIYSIQRRWRFGHHLSPFLDDIHTEIAYVESVFLALYPDVLAASAAFEQDQIKPKA</sequence>
<accession>A0A4R6MFJ5</accession>
<keyword evidence="4" id="KW-0276">Fatty acid metabolism</keyword>
<dbReference type="GO" id="GO:0006633">
    <property type="term" value="P:fatty acid biosynthetic process"/>
    <property type="evidence" value="ECO:0007669"/>
    <property type="project" value="UniProtKB-KW"/>
</dbReference>
<keyword evidence="1" id="KW-0444">Lipid biosynthesis</keyword>
<evidence type="ECO:0000256" key="1">
    <source>
        <dbReference type="ARBA" id="ARBA00022516"/>
    </source>
</evidence>
<evidence type="ECO:0000256" key="4">
    <source>
        <dbReference type="ARBA" id="ARBA00023160"/>
    </source>
</evidence>
<dbReference type="InterPro" id="IPR007431">
    <property type="entry name" value="ACP_PD"/>
</dbReference>
<organism evidence="5 6">
    <name type="scientific">Marinomonas balearica</name>
    <dbReference type="NCBI Taxonomy" id="491947"/>
    <lineage>
        <taxon>Bacteria</taxon>
        <taxon>Pseudomonadati</taxon>
        <taxon>Pseudomonadota</taxon>
        <taxon>Gammaproteobacteria</taxon>
        <taxon>Oceanospirillales</taxon>
        <taxon>Oceanospirillaceae</taxon>
        <taxon>Marinomonas</taxon>
    </lineage>
</organism>
<dbReference type="AlphaFoldDB" id="A0A4R6MFJ5"/>
<keyword evidence="3" id="KW-0443">Lipid metabolism</keyword>
<keyword evidence="6" id="KW-1185">Reference proteome</keyword>
<evidence type="ECO:0000256" key="2">
    <source>
        <dbReference type="ARBA" id="ARBA00022801"/>
    </source>
</evidence>
<comment type="caution">
    <text evidence="5">The sequence shown here is derived from an EMBL/GenBank/DDBJ whole genome shotgun (WGS) entry which is preliminary data.</text>
</comment>
<proteinExistence type="predicted"/>
<dbReference type="PANTHER" id="PTHR38764:SF1">
    <property type="entry name" value="ACYL CARRIER PROTEIN PHOSPHODIESTERASE"/>
    <property type="match status" value="1"/>
</dbReference>
<name>A0A4R6MFJ5_9GAMM</name>
<gene>
    <name evidence="5" type="ORF">DFP79_1282</name>
</gene>